<feature type="binding site" evidence="3">
    <location>
        <position position="12"/>
    </location>
    <ligand>
        <name>Zn(2+)</name>
        <dbReference type="ChEBI" id="CHEBI:29105"/>
    </ligand>
</feature>
<dbReference type="EMBL" id="JBGMEK010000032">
    <property type="protein sequence ID" value="MFA0812075.1"/>
    <property type="molecule type" value="Genomic_DNA"/>
</dbReference>
<dbReference type="Pfam" id="PF03884">
    <property type="entry name" value="YacG"/>
    <property type="match status" value="1"/>
</dbReference>
<evidence type="ECO:0000256" key="4">
    <source>
        <dbReference type="SAM" id="MobiDB-lite"/>
    </source>
</evidence>
<evidence type="ECO:0000313" key="5">
    <source>
        <dbReference type="EMBL" id="MFA0812075.1"/>
    </source>
</evidence>
<gene>
    <name evidence="3 5" type="primary">yacG</name>
    <name evidence="5" type="ORF">ACCI49_14250</name>
</gene>
<dbReference type="PANTHER" id="PTHR36150:SF1">
    <property type="entry name" value="DNA GYRASE INHIBITOR YACG"/>
    <property type="match status" value="1"/>
</dbReference>
<reference evidence="5 6" key="1">
    <citation type="submission" date="2024-08" db="EMBL/GenBank/DDBJ databases">
        <authorList>
            <person name="Ishaq N."/>
        </authorList>
    </citation>
    <scope>NUCLEOTIDE SEQUENCE [LARGE SCALE GENOMIC DNA]</scope>
    <source>
        <strain evidence="5 6">DSM 18651</strain>
    </source>
</reference>
<feature type="binding site" evidence="3">
    <location>
        <position position="15"/>
    </location>
    <ligand>
        <name>Zn(2+)</name>
        <dbReference type="ChEBI" id="CHEBI:29105"/>
    </ligand>
</feature>
<evidence type="ECO:0000256" key="3">
    <source>
        <dbReference type="HAMAP-Rule" id="MF_00649"/>
    </source>
</evidence>
<dbReference type="HAMAP" id="MF_00649">
    <property type="entry name" value="DNA_gyrase_inhibitor_YacG"/>
    <property type="match status" value="1"/>
</dbReference>
<name>A0ABV4P157_9GAMM</name>
<keyword evidence="1 3" id="KW-0479">Metal-binding</keyword>
<dbReference type="Proteomes" id="UP001569428">
    <property type="component" value="Unassembled WGS sequence"/>
</dbReference>
<comment type="cofactor">
    <cofactor evidence="3">
        <name>Zn(2+)</name>
        <dbReference type="ChEBI" id="CHEBI:29105"/>
    </cofactor>
    <text evidence="3">Binds 1 zinc ion.</text>
</comment>
<feature type="binding site" evidence="3">
    <location>
        <position position="35"/>
    </location>
    <ligand>
        <name>Zn(2+)</name>
        <dbReference type="ChEBI" id="CHEBI:29105"/>
    </ligand>
</feature>
<evidence type="ECO:0000256" key="2">
    <source>
        <dbReference type="ARBA" id="ARBA00022833"/>
    </source>
</evidence>
<organism evidence="5 6">
    <name type="scientific">Microbulbifer epialgicus</name>
    <dbReference type="NCBI Taxonomy" id="393907"/>
    <lineage>
        <taxon>Bacteria</taxon>
        <taxon>Pseudomonadati</taxon>
        <taxon>Pseudomonadota</taxon>
        <taxon>Gammaproteobacteria</taxon>
        <taxon>Cellvibrionales</taxon>
        <taxon>Microbulbiferaceae</taxon>
        <taxon>Microbulbifer</taxon>
    </lineage>
</organism>
<evidence type="ECO:0000256" key="1">
    <source>
        <dbReference type="ARBA" id="ARBA00022723"/>
    </source>
</evidence>
<feature type="region of interest" description="Disordered" evidence="4">
    <location>
        <begin position="48"/>
        <end position="72"/>
    </location>
</feature>
<keyword evidence="2 3" id="KW-0862">Zinc</keyword>
<comment type="function">
    <text evidence="3">Inhibits all the catalytic activities of DNA gyrase by preventing its interaction with DNA. Acts by binding directly to the C-terminal domain of GyrB, which probably disrupts DNA binding by the gyrase.</text>
</comment>
<proteinExistence type="inferred from homology"/>
<comment type="similarity">
    <text evidence="3">Belongs to the DNA gyrase inhibitor YacG family.</text>
</comment>
<keyword evidence="6" id="KW-1185">Reference proteome</keyword>
<evidence type="ECO:0000313" key="6">
    <source>
        <dbReference type="Proteomes" id="UP001569428"/>
    </source>
</evidence>
<dbReference type="InterPro" id="IPR013088">
    <property type="entry name" value="Znf_NHR/GATA"/>
</dbReference>
<comment type="subunit">
    <text evidence="3">Interacts with GyrB.</text>
</comment>
<dbReference type="InterPro" id="IPR005584">
    <property type="entry name" value="DNA_gyrase_inhibitor_YacG"/>
</dbReference>
<feature type="compositionally biased region" description="Acidic residues" evidence="4">
    <location>
        <begin position="55"/>
        <end position="64"/>
    </location>
</feature>
<feature type="binding site" evidence="3">
    <location>
        <position position="31"/>
    </location>
    <ligand>
        <name>Zn(2+)</name>
        <dbReference type="ChEBI" id="CHEBI:29105"/>
    </ligand>
</feature>
<sequence>MSKSKEAPTLNCPTCKKPIEWSDKFPFKPFCSERCKLIDLGEWASEGHKIPGESAYDDLLSDDLDPTKHRRH</sequence>
<dbReference type="PANTHER" id="PTHR36150">
    <property type="entry name" value="DNA GYRASE INHIBITOR YACG"/>
    <property type="match status" value="1"/>
</dbReference>
<dbReference type="NCBIfam" id="NF001638">
    <property type="entry name" value="PRK00418.1"/>
    <property type="match status" value="1"/>
</dbReference>
<dbReference type="RefSeq" id="WP_371839694.1">
    <property type="nucleotide sequence ID" value="NZ_JBGMEK010000032.1"/>
</dbReference>
<comment type="caution">
    <text evidence="5">The sequence shown here is derived from an EMBL/GenBank/DDBJ whole genome shotgun (WGS) entry which is preliminary data.</text>
</comment>
<accession>A0ABV4P157</accession>
<dbReference type="Gene3D" id="3.30.50.10">
    <property type="entry name" value="Erythroid Transcription Factor GATA-1, subunit A"/>
    <property type="match status" value="1"/>
</dbReference>
<dbReference type="SUPFAM" id="SSF57716">
    <property type="entry name" value="Glucocorticoid receptor-like (DNA-binding domain)"/>
    <property type="match status" value="1"/>
</dbReference>
<protein>
    <recommendedName>
        <fullName evidence="3">DNA gyrase inhibitor YacG</fullName>
    </recommendedName>
</protein>